<organism evidence="9 10">
    <name type="scientific">Herpetosiphon gulosus</name>
    <dbReference type="NCBI Taxonomy" id="1973496"/>
    <lineage>
        <taxon>Bacteria</taxon>
        <taxon>Bacillati</taxon>
        <taxon>Chloroflexota</taxon>
        <taxon>Chloroflexia</taxon>
        <taxon>Herpetosiphonales</taxon>
        <taxon>Herpetosiphonaceae</taxon>
        <taxon>Herpetosiphon</taxon>
    </lineage>
</organism>
<protein>
    <recommendedName>
        <fullName evidence="1">site-specific DNA-methyltransferase (adenine-specific)</fullName>
        <ecNumber evidence="1">2.1.1.72</ecNumber>
    </recommendedName>
</protein>
<keyword evidence="4" id="KW-0680">Restriction system</keyword>
<evidence type="ECO:0000259" key="6">
    <source>
        <dbReference type="Pfam" id="PF02384"/>
    </source>
</evidence>
<feature type="domain" description="Type ISP restriction-modification enzyme LLaBIII C-terminal specificity" evidence="7">
    <location>
        <begin position="662"/>
        <end position="1007"/>
    </location>
</feature>
<comment type="catalytic activity">
    <reaction evidence="5">
        <text>a 2'-deoxyadenosine in DNA + S-adenosyl-L-methionine = an N(6)-methyl-2'-deoxyadenosine in DNA + S-adenosyl-L-homocysteine + H(+)</text>
        <dbReference type="Rhea" id="RHEA:15197"/>
        <dbReference type="Rhea" id="RHEA-COMP:12418"/>
        <dbReference type="Rhea" id="RHEA-COMP:12419"/>
        <dbReference type="ChEBI" id="CHEBI:15378"/>
        <dbReference type="ChEBI" id="CHEBI:57856"/>
        <dbReference type="ChEBI" id="CHEBI:59789"/>
        <dbReference type="ChEBI" id="CHEBI:90615"/>
        <dbReference type="ChEBI" id="CHEBI:90616"/>
        <dbReference type="EC" id="2.1.1.72"/>
    </reaction>
</comment>
<evidence type="ECO:0000259" key="7">
    <source>
        <dbReference type="Pfam" id="PF18135"/>
    </source>
</evidence>
<dbReference type="InterPro" id="IPR053980">
    <property type="entry name" value="ISP_coupler"/>
</dbReference>
<evidence type="ECO:0000313" key="9">
    <source>
        <dbReference type="EMBL" id="GAA5528217.1"/>
    </source>
</evidence>
<evidence type="ECO:0000256" key="2">
    <source>
        <dbReference type="ARBA" id="ARBA00022603"/>
    </source>
</evidence>
<dbReference type="EMBL" id="BAABRU010000006">
    <property type="protein sequence ID" value="GAA5528217.1"/>
    <property type="molecule type" value="Genomic_DNA"/>
</dbReference>
<keyword evidence="2" id="KW-0489">Methyltransferase</keyword>
<dbReference type="InterPro" id="IPR041635">
    <property type="entry name" value="Type_ISP_LLaBIII_C"/>
</dbReference>
<proteinExistence type="predicted"/>
<evidence type="ECO:0000313" key="10">
    <source>
        <dbReference type="Proteomes" id="UP001428290"/>
    </source>
</evidence>
<dbReference type="InterPro" id="IPR002052">
    <property type="entry name" value="DNA_methylase_N6_adenine_CS"/>
</dbReference>
<feature type="domain" description="DNA methylase adenine-specific" evidence="6">
    <location>
        <begin position="284"/>
        <end position="472"/>
    </location>
</feature>
<dbReference type="Pfam" id="PF18135">
    <property type="entry name" value="Type_ISP_C"/>
    <property type="match status" value="1"/>
</dbReference>
<dbReference type="InterPro" id="IPR050953">
    <property type="entry name" value="N4_N6_ade-DNA_methylase"/>
</dbReference>
<dbReference type="PANTHER" id="PTHR33841:SF1">
    <property type="entry name" value="DNA METHYLTRANSFERASE A"/>
    <property type="match status" value="1"/>
</dbReference>
<dbReference type="PRINTS" id="PR00507">
    <property type="entry name" value="N12N6MTFRASE"/>
</dbReference>
<dbReference type="SUPFAM" id="SSF53335">
    <property type="entry name" value="S-adenosyl-L-methionine-dependent methyltransferases"/>
    <property type="match status" value="1"/>
</dbReference>
<name>A0ABP9WYE6_9CHLR</name>
<dbReference type="RefSeq" id="WP_345721828.1">
    <property type="nucleotide sequence ID" value="NZ_BAABRU010000006.1"/>
</dbReference>
<dbReference type="PROSITE" id="PS00092">
    <property type="entry name" value="N6_MTASE"/>
    <property type="match status" value="1"/>
</dbReference>
<keyword evidence="3" id="KW-0808">Transferase</keyword>
<dbReference type="Proteomes" id="UP001428290">
    <property type="component" value="Unassembled WGS sequence"/>
</dbReference>
<evidence type="ECO:0000256" key="5">
    <source>
        <dbReference type="ARBA" id="ARBA00047942"/>
    </source>
</evidence>
<dbReference type="Gene3D" id="3.40.50.150">
    <property type="entry name" value="Vaccinia Virus protein VP39"/>
    <property type="match status" value="1"/>
</dbReference>
<dbReference type="InterPro" id="IPR003356">
    <property type="entry name" value="DNA_methylase_A-5"/>
</dbReference>
<feature type="domain" description="Type ISP restriction-modification enzyme coupler" evidence="8">
    <location>
        <begin position="160"/>
        <end position="279"/>
    </location>
</feature>
<evidence type="ECO:0000256" key="1">
    <source>
        <dbReference type="ARBA" id="ARBA00011900"/>
    </source>
</evidence>
<evidence type="ECO:0000256" key="4">
    <source>
        <dbReference type="ARBA" id="ARBA00022747"/>
    </source>
</evidence>
<dbReference type="Pfam" id="PF22240">
    <property type="entry name" value="ISP_coupler"/>
    <property type="match status" value="1"/>
</dbReference>
<dbReference type="PANTHER" id="PTHR33841">
    <property type="entry name" value="DNA METHYLTRANSFERASE YEEA-RELATED"/>
    <property type="match status" value="1"/>
</dbReference>
<dbReference type="InterPro" id="IPR029063">
    <property type="entry name" value="SAM-dependent_MTases_sf"/>
</dbReference>
<dbReference type="EC" id="2.1.1.72" evidence="1"/>
<reference evidence="9 10" key="1">
    <citation type="submission" date="2024-02" db="EMBL/GenBank/DDBJ databases">
        <title>Herpetosiphon gulosus NBRC 112829.</title>
        <authorList>
            <person name="Ichikawa N."/>
            <person name="Katano-Makiyama Y."/>
            <person name="Hidaka K."/>
        </authorList>
    </citation>
    <scope>NUCLEOTIDE SEQUENCE [LARGE SCALE GENOMIC DNA]</scope>
    <source>
        <strain evidence="9 10">NBRC 112829</strain>
    </source>
</reference>
<comment type="caution">
    <text evidence="9">The sequence shown here is derived from an EMBL/GenBank/DDBJ whole genome shotgun (WGS) entry which is preliminary data.</text>
</comment>
<dbReference type="Pfam" id="PF02384">
    <property type="entry name" value="N6_Mtase"/>
    <property type="match status" value="1"/>
</dbReference>
<gene>
    <name evidence="9" type="ORF">Hgul01_02014</name>
</gene>
<evidence type="ECO:0000256" key="3">
    <source>
        <dbReference type="ARBA" id="ARBA00022679"/>
    </source>
</evidence>
<evidence type="ECO:0000259" key="8">
    <source>
        <dbReference type="Pfam" id="PF22240"/>
    </source>
</evidence>
<sequence length="1032" mass="119298">MLSIKPNHKAVREYYASLRSLAEARAQHEGAVAPAFAALLRTCASQMGWTLVEQYSIRLKKGSIRADGALLDSFTLIRGVWEAKDSSDDLATEVRKKFAAGYPADNILFQAPQRIILWQNQRQVLDVDISHPDGLIDALLLFFNYQPPQYLQWDHAVVEFRERVPELAQGVLRLIEREISEKNQRFIAALERFMALVREAINPNISVSAVEEMLIQHLLTERIFRKVFNNPDFVNRNVIAREIETVIQALTSRSFNRNDFLRELDRFYGAIESTAATIEHFGHKQDFLNTVYENFFQGFSIKVADTHGIVYTPQPIVDFMVRSVEELLQREFNTSLGNAGVHVLDPFVGTGNFLLRVMHEIPRSKLRQKYAEELHCNEVMLLPYYIASMNIEHLYYELTNSYQEFNGICLVDTFELAQVGAGQQLGLFVPENTERVLKQQQQDIFVIIGNPPYNAWQINENDNNKNRKYEIIDQQIAMTYSRDSQATNKNALSDPYVKAFRWAADRITRNGDEGIVAFVTNNSFIDSLAFDGMRKHLAQDFDRIYILDLKGNVRKDSMRNGIPIGEQHTVFGLAAMVGISVAFLIKGKNYTDKKIFYSTVNFDAKRAEKFALIENKNVYDLLWQEISPDKKHTWLTDGLENNFDTFIPLGSKDSKQGINDSAIFTMYSRGLETARDSWVYNFEQPELEKNIRRTIDSYNSERIRWLTRSDRTIDLDTFLTNNNKLIKWSSNLKSHLLQNNSAIFDQSKLRTSLYRPFTKKSIFFDDILNHRRGRFGLIFPLSQAENRVLIISDKGYRSNFSVFISDTIVDLHALAGVDTFQCFPYYVYNEDGSNQRENISDWALEHFRSQLDEPSIEKWDIFYYVYGLLHAPRYRERYAANLRRELPRIPIVALADFQALAQAGRELAELHINYESQPEYNLQWLENRDEPLNWRVESMKLSKDRTTLRYNNFLSLAGIPAAAFEYKLGNRSALDWVIDQYRVSTDARSGISNDPNRHDDPEYIVRLIGKIITVSLKTVELVARIGERSLTP</sequence>
<keyword evidence="10" id="KW-1185">Reference proteome</keyword>
<accession>A0ABP9WYE6</accession>